<name>A0A426TVK7_9CHLR</name>
<evidence type="ECO:0000259" key="1">
    <source>
        <dbReference type="Pfam" id="PF19995"/>
    </source>
</evidence>
<dbReference type="Proteomes" id="UP000280307">
    <property type="component" value="Unassembled WGS sequence"/>
</dbReference>
<proteinExistence type="predicted"/>
<dbReference type="Pfam" id="PF19995">
    <property type="entry name" value="iSTAND"/>
    <property type="match status" value="1"/>
</dbReference>
<sequence>MEIHSYRIGPQTGMHNDERGILRRLGEYFSIQFEDYELNEYENTIINRICESTHHGKVIIIELSEWDFDEQPLLTWFIQQFWRRMVDELANSIAKRELLQVYLFAVIMSGSRIPTDILTPHLCPDGAFVSHRIINLPLEYWSLDDIRIWLAGDPSLQREQGCVIDRIAKTIYKASEKGKPVAVANKLLERYWEGKRR</sequence>
<dbReference type="InterPro" id="IPR045475">
    <property type="entry name" value="iSTAND"/>
</dbReference>
<protein>
    <recommendedName>
        <fullName evidence="1">Inactive STAND domain-containing protein</fullName>
    </recommendedName>
</protein>
<accession>A0A426TVK7</accession>
<dbReference type="AlphaFoldDB" id="A0A426TVK7"/>
<evidence type="ECO:0000313" key="2">
    <source>
        <dbReference type="EMBL" id="RRR69411.1"/>
    </source>
</evidence>
<comment type="caution">
    <text evidence="2">The sequence shown here is derived from an EMBL/GenBank/DDBJ whole genome shotgun (WGS) entry which is preliminary data.</text>
</comment>
<dbReference type="EMBL" id="RSAS01000639">
    <property type="protein sequence ID" value="RRR69411.1"/>
    <property type="molecule type" value="Genomic_DNA"/>
</dbReference>
<reference evidence="2 3" key="1">
    <citation type="submission" date="2018-12" db="EMBL/GenBank/DDBJ databases">
        <title>Genome Sequence of Candidatus Viridilinea halotolerans isolated from saline sulfide-rich spring.</title>
        <authorList>
            <person name="Grouzdev D.S."/>
            <person name="Burganskaya E.I."/>
            <person name="Krutkina M.S."/>
            <person name="Sukhacheva M.V."/>
            <person name="Gorlenko V.M."/>
        </authorList>
    </citation>
    <scope>NUCLEOTIDE SEQUENCE [LARGE SCALE GENOMIC DNA]</scope>
    <source>
        <strain evidence="2">Chok-6</strain>
    </source>
</reference>
<gene>
    <name evidence="2" type="ORF">EI684_15720</name>
</gene>
<evidence type="ECO:0000313" key="3">
    <source>
        <dbReference type="Proteomes" id="UP000280307"/>
    </source>
</evidence>
<organism evidence="2 3">
    <name type="scientific">Candidatus Viridilinea halotolerans</name>
    <dbReference type="NCBI Taxonomy" id="2491704"/>
    <lineage>
        <taxon>Bacteria</taxon>
        <taxon>Bacillati</taxon>
        <taxon>Chloroflexota</taxon>
        <taxon>Chloroflexia</taxon>
        <taxon>Chloroflexales</taxon>
        <taxon>Chloroflexineae</taxon>
        <taxon>Oscillochloridaceae</taxon>
        <taxon>Candidatus Viridilinea</taxon>
    </lineage>
</organism>
<feature type="domain" description="Inactive STAND" evidence="1">
    <location>
        <begin position="15"/>
        <end position="96"/>
    </location>
</feature>